<feature type="domain" description="Aldehyde dehydrogenase" evidence="3">
    <location>
        <begin position="6"/>
        <end position="458"/>
    </location>
</feature>
<protein>
    <submittedName>
        <fullName evidence="4">Aldehyde dehydrogenase (NADP(+))</fullName>
    </submittedName>
</protein>
<evidence type="ECO:0000259" key="3">
    <source>
        <dbReference type="Pfam" id="PF00171"/>
    </source>
</evidence>
<dbReference type="InterPro" id="IPR015590">
    <property type="entry name" value="Aldehyde_DH_dom"/>
</dbReference>
<reference evidence="4" key="1">
    <citation type="journal article" date="2018" name="Int. J. Syst. Evol. Microbiol.">
        <title>Jatrophihabitans telluris sp. nov., isolated from sediment soil of lava forest wetlands and the emended description of the genus Jatrophihabitans.</title>
        <authorList>
            <person name="Lee K.C."/>
            <person name="Suh M.K."/>
            <person name="Eom M.K."/>
            <person name="Kim K.K."/>
            <person name="Kim J.S."/>
            <person name="Kim D.S."/>
            <person name="Ko S.H."/>
            <person name="Shin Y.K."/>
            <person name="Lee J.S."/>
        </authorList>
    </citation>
    <scope>NUCLEOTIDE SEQUENCE</scope>
    <source>
        <strain evidence="4">N237</strain>
    </source>
</reference>
<dbReference type="Gene3D" id="3.40.309.10">
    <property type="entry name" value="Aldehyde Dehydrogenase, Chain A, domain 2"/>
    <property type="match status" value="1"/>
</dbReference>
<evidence type="ECO:0000313" key="4">
    <source>
        <dbReference type="EMBL" id="UQX89745.1"/>
    </source>
</evidence>
<sequence>MTASTPRVQGHNPRTGEPVGTGVPETAPEDLQRLLTEAAEAFPVLRASSPSSRAELLRLLADRLEGAADDLVPLAAAESGLPLPRLTGELARTANQLRLFADVVLEGQYLEAILEDADGTAIPPRPVLRRWLEPLGPVLVYAASNFPFAFSVLGGDTASALAAGAPVLVKAHGSHPALSAAVSELAERAVADSGLPSGVFGIVFGDQQGVTALRDRRIKASGFTGSTAGGRFLFDVAANRPDPIPFFGELGSINPTVVTPAAVSVRGAEVVDGFVGSFTLGAGQFCTKPGLLFLPAGHGLEDRLVAAVEGVAAAPMLNRRIAVQLQAGLDDLAAHPAVELLAAGGLGPQEGSWGSARLFRTSAAAVAADPIALTEEHFGPAAIVVEYTEVDDLLEAIAAIDGSLTATLQAAPDDTFPLAQVLARLSERAGRVIYNGWPTGVAVAWAMNHGGPWPSTTNVGHTSVGATAIRRWLRPVSYQSLPDELLPPALQAANPWGIPRREPPPPR</sequence>
<evidence type="ECO:0000313" key="5">
    <source>
        <dbReference type="Proteomes" id="UP001056336"/>
    </source>
</evidence>
<dbReference type="InterPro" id="IPR016162">
    <property type="entry name" value="Ald_DH_N"/>
</dbReference>
<dbReference type="PANTHER" id="PTHR43353:SF3">
    <property type="entry name" value="ALDEHYDE DEHYDROGENASE-RELATED"/>
    <property type="match status" value="1"/>
</dbReference>
<gene>
    <name evidence="4" type="ORF">M6D93_07025</name>
</gene>
<dbReference type="SUPFAM" id="SSF53720">
    <property type="entry name" value="ALDH-like"/>
    <property type="match status" value="1"/>
</dbReference>
<dbReference type="InterPro" id="IPR016161">
    <property type="entry name" value="Ald_DH/histidinol_DH"/>
</dbReference>
<dbReference type="PANTHER" id="PTHR43353">
    <property type="entry name" value="SUCCINATE-SEMIALDEHYDE DEHYDROGENASE, MITOCHONDRIAL"/>
    <property type="match status" value="1"/>
</dbReference>
<dbReference type="EMBL" id="CP097332">
    <property type="protein sequence ID" value="UQX89745.1"/>
    <property type="molecule type" value="Genomic_DNA"/>
</dbReference>
<proteinExistence type="predicted"/>
<dbReference type="CDD" id="cd07129">
    <property type="entry name" value="ALDH_KGSADH"/>
    <property type="match status" value="1"/>
</dbReference>
<keyword evidence="1" id="KW-0560">Oxidoreductase</keyword>
<name>A0ABY4R3S4_9ACTN</name>
<dbReference type="InterPro" id="IPR016163">
    <property type="entry name" value="Ald_DH_C"/>
</dbReference>
<dbReference type="InterPro" id="IPR044151">
    <property type="entry name" value="ALDH_KGSADH"/>
</dbReference>
<accession>A0ABY4R3S4</accession>
<feature type="region of interest" description="Disordered" evidence="2">
    <location>
        <begin position="1"/>
        <end position="27"/>
    </location>
</feature>
<evidence type="ECO:0000256" key="2">
    <source>
        <dbReference type="SAM" id="MobiDB-lite"/>
    </source>
</evidence>
<dbReference type="Gene3D" id="3.40.605.10">
    <property type="entry name" value="Aldehyde Dehydrogenase, Chain A, domain 1"/>
    <property type="match status" value="1"/>
</dbReference>
<dbReference type="RefSeq" id="WP_249773641.1">
    <property type="nucleotide sequence ID" value="NZ_CP097332.1"/>
</dbReference>
<keyword evidence="5" id="KW-1185">Reference proteome</keyword>
<dbReference type="Proteomes" id="UP001056336">
    <property type="component" value="Chromosome"/>
</dbReference>
<dbReference type="InterPro" id="IPR050740">
    <property type="entry name" value="Aldehyde_DH_Superfamily"/>
</dbReference>
<reference evidence="4" key="2">
    <citation type="submission" date="2022-05" db="EMBL/GenBank/DDBJ databases">
        <authorList>
            <person name="Kim J.-S."/>
            <person name="Lee K."/>
            <person name="Suh M."/>
            <person name="Eom M."/>
            <person name="Kim J.-S."/>
            <person name="Kim D.-S."/>
            <person name="Ko S.-H."/>
            <person name="Shin Y."/>
            <person name="Lee J.-S."/>
        </authorList>
    </citation>
    <scope>NUCLEOTIDE SEQUENCE</scope>
    <source>
        <strain evidence="4">N237</strain>
    </source>
</reference>
<dbReference type="Pfam" id="PF00171">
    <property type="entry name" value="Aldedh"/>
    <property type="match status" value="1"/>
</dbReference>
<organism evidence="4 5">
    <name type="scientific">Jatrophihabitans telluris</name>
    <dbReference type="NCBI Taxonomy" id="2038343"/>
    <lineage>
        <taxon>Bacteria</taxon>
        <taxon>Bacillati</taxon>
        <taxon>Actinomycetota</taxon>
        <taxon>Actinomycetes</taxon>
        <taxon>Jatrophihabitantales</taxon>
        <taxon>Jatrophihabitantaceae</taxon>
        <taxon>Jatrophihabitans</taxon>
    </lineage>
</organism>
<evidence type="ECO:0000256" key="1">
    <source>
        <dbReference type="ARBA" id="ARBA00023002"/>
    </source>
</evidence>